<evidence type="ECO:0000313" key="3">
    <source>
        <dbReference type="Proteomes" id="UP000235145"/>
    </source>
</evidence>
<organism evidence="2 3">
    <name type="scientific">Lactuca sativa</name>
    <name type="common">Garden lettuce</name>
    <dbReference type="NCBI Taxonomy" id="4236"/>
    <lineage>
        <taxon>Eukaryota</taxon>
        <taxon>Viridiplantae</taxon>
        <taxon>Streptophyta</taxon>
        <taxon>Embryophyta</taxon>
        <taxon>Tracheophyta</taxon>
        <taxon>Spermatophyta</taxon>
        <taxon>Magnoliopsida</taxon>
        <taxon>eudicotyledons</taxon>
        <taxon>Gunneridae</taxon>
        <taxon>Pentapetalae</taxon>
        <taxon>asterids</taxon>
        <taxon>campanulids</taxon>
        <taxon>Asterales</taxon>
        <taxon>Asteraceae</taxon>
        <taxon>Cichorioideae</taxon>
        <taxon>Cichorieae</taxon>
        <taxon>Lactucinae</taxon>
        <taxon>Lactuca</taxon>
    </lineage>
</organism>
<accession>A0A9R1W287</accession>
<keyword evidence="1" id="KW-0472">Membrane</keyword>
<keyword evidence="1" id="KW-1133">Transmembrane helix</keyword>
<keyword evidence="1" id="KW-0812">Transmembrane</keyword>
<comment type="caution">
    <text evidence="2">The sequence shown here is derived from an EMBL/GenBank/DDBJ whole genome shotgun (WGS) entry which is preliminary data.</text>
</comment>
<dbReference type="EMBL" id="NBSK02000003">
    <property type="protein sequence ID" value="KAJ0218422.1"/>
    <property type="molecule type" value="Genomic_DNA"/>
</dbReference>
<name>A0A9R1W287_LACSA</name>
<reference evidence="2 3" key="1">
    <citation type="journal article" date="2017" name="Nat. Commun.">
        <title>Genome assembly with in vitro proximity ligation data and whole-genome triplication in lettuce.</title>
        <authorList>
            <person name="Reyes-Chin-Wo S."/>
            <person name="Wang Z."/>
            <person name="Yang X."/>
            <person name="Kozik A."/>
            <person name="Arikit S."/>
            <person name="Song C."/>
            <person name="Xia L."/>
            <person name="Froenicke L."/>
            <person name="Lavelle D.O."/>
            <person name="Truco M.J."/>
            <person name="Xia R."/>
            <person name="Zhu S."/>
            <person name="Xu C."/>
            <person name="Xu H."/>
            <person name="Xu X."/>
            <person name="Cox K."/>
            <person name="Korf I."/>
            <person name="Meyers B.C."/>
            <person name="Michelmore R.W."/>
        </authorList>
    </citation>
    <scope>NUCLEOTIDE SEQUENCE [LARGE SCALE GENOMIC DNA]</scope>
    <source>
        <strain evidence="3">cv. Salinas</strain>
        <tissue evidence="2">Seedlings</tissue>
    </source>
</reference>
<dbReference type="AlphaFoldDB" id="A0A9R1W287"/>
<gene>
    <name evidence="2" type="ORF">LSAT_V11C300110950</name>
</gene>
<keyword evidence="3" id="KW-1185">Reference proteome</keyword>
<sequence>MSLDPYPTRSANDPPLVKGAMSKIEYPMSSVSSFVFDMMELTLTRDTTSLGYWLIWKFLLCAIWVFTSMLELLMLPFVRLGVFDTERFGVFGSLKLLAFSV</sequence>
<proteinExistence type="predicted"/>
<feature type="transmembrane region" description="Helical" evidence="1">
    <location>
        <begin position="53"/>
        <end position="78"/>
    </location>
</feature>
<protein>
    <submittedName>
        <fullName evidence="2">Uncharacterized protein</fullName>
    </submittedName>
</protein>
<evidence type="ECO:0000256" key="1">
    <source>
        <dbReference type="SAM" id="Phobius"/>
    </source>
</evidence>
<evidence type="ECO:0000313" key="2">
    <source>
        <dbReference type="EMBL" id="KAJ0218422.1"/>
    </source>
</evidence>
<dbReference type="Proteomes" id="UP000235145">
    <property type="component" value="Unassembled WGS sequence"/>
</dbReference>